<name>A0A7C9MIS5_9RHOB</name>
<comment type="caution">
    <text evidence="2">The sequence shown here is derived from an EMBL/GenBank/DDBJ whole genome shotgun (WGS) entry which is preliminary data.</text>
</comment>
<dbReference type="EMBL" id="WUPT01000001">
    <property type="protein sequence ID" value="MXQ07195.1"/>
    <property type="molecule type" value="Genomic_DNA"/>
</dbReference>
<accession>A0A7C9MIS5</accession>
<protein>
    <recommendedName>
        <fullName evidence="4">Porin domain-containing protein</fullName>
    </recommendedName>
</protein>
<feature type="signal peptide" evidence="1">
    <location>
        <begin position="1"/>
        <end position="19"/>
    </location>
</feature>
<proteinExistence type="predicted"/>
<reference evidence="2 3" key="2">
    <citation type="submission" date="2020-03" db="EMBL/GenBank/DDBJ databases">
        <title>Kangsaoukella pontilimi gen. nov., sp. nov., a new member of the family Rhodobacteraceae isolated from a tidal mudflat.</title>
        <authorList>
            <person name="Kim I.S."/>
        </authorList>
    </citation>
    <scope>NUCLEOTIDE SEQUENCE [LARGE SCALE GENOMIC DNA]</scope>
    <source>
        <strain evidence="2 3">GH1-50</strain>
    </source>
</reference>
<dbReference type="RefSeq" id="WP_160763082.1">
    <property type="nucleotide sequence ID" value="NZ_WUPT01000001.1"/>
</dbReference>
<evidence type="ECO:0008006" key="4">
    <source>
        <dbReference type="Google" id="ProtNLM"/>
    </source>
</evidence>
<evidence type="ECO:0000313" key="2">
    <source>
        <dbReference type="EMBL" id="MXQ07195.1"/>
    </source>
</evidence>
<dbReference type="Proteomes" id="UP000480350">
    <property type="component" value="Unassembled WGS sequence"/>
</dbReference>
<gene>
    <name evidence="2" type="ORF">GQ651_04990</name>
</gene>
<keyword evidence="1" id="KW-0732">Signal</keyword>
<reference evidence="2 3" key="1">
    <citation type="submission" date="2019-12" db="EMBL/GenBank/DDBJ databases">
        <authorList>
            <person name="Lee S.D."/>
        </authorList>
    </citation>
    <scope>NUCLEOTIDE SEQUENCE [LARGE SCALE GENOMIC DNA]</scope>
    <source>
        <strain evidence="2 3">GH1-50</strain>
    </source>
</reference>
<feature type="chain" id="PRO_5028977658" description="Porin domain-containing protein" evidence="1">
    <location>
        <begin position="20"/>
        <end position="250"/>
    </location>
</feature>
<evidence type="ECO:0000313" key="3">
    <source>
        <dbReference type="Proteomes" id="UP000480350"/>
    </source>
</evidence>
<sequence length="250" mass="25917">MKTAILAAVMGLAAAPVFAESSLGIEGATLSFGMTQDEAGDAQTQVRATVDVAVTGAHGLQGDLAFEDTAHGTIGRLTGHLYMDPVAGQKYGLFLAMSDLDGRSLTWGELGAEGQLEISDTLTIEGRTGLGRADSGSLDYIFGGVALAAALTDSFDVELSLDVADFDEAAFRATAVDLGLRANYSREGSPWGVYAELIHSDLTGRDGAPAETRLGLGLTMAFGNAGGVSTDGRAFRDRDPVAALIRRGLR</sequence>
<dbReference type="AlphaFoldDB" id="A0A7C9MIS5"/>
<organism evidence="2 3">
    <name type="scientific">Kangsaoukella pontilimi</name>
    <dbReference type="NCBI Taxonomy" id="2691042"/>
    <lineage>
        <taxon>Bacteria</taxon>
        <taxon>Pseudomonadati</taxon>
        <taxon>Pseudomonadota</taxon>
        <taxon>Alphaproteobacteria</taxon>
        <taxon>Rhodobacterales</taxon>
        <taxon>Paracoccaceae</taxon>
        <taxon>Kangsaoukella</taxon>
    </lineage>
</organism>
<evidence type="ECO:0000256" key="1">
    <source>
        <dbReference type="SAM" id="SignalP"/>
    </source>
</evidence>
<keyword evidence="3" id="KW-1185">Reference proteome</keyword>